<dbReference type="SUPFAM" id="SSF50630">
    <property type="entry name" value="Acid proteases"/>
    <property type="match status" value="1"/>
</dbReference>
<comment type="caution">
    <text evidence="4">The sequence shown here is derived from an EMBL/GenBank/DDBJ whole genome shotgun (WGS) entry which is preliminary data.</text>
</comment>
<name>A0AAV9VSV7_9PEZI</name>
<dbReference type="InterPro" id="IPR033121">
    <property type="entry name" value="PEPTIDASE_A1"/>
</dbReference>
<evidence type="ECO:0000313" key="4">
    <source>
        <dbReference type="EMBL" id="KAK6496317.1"/>
    </source>
</evidence>
<evidence type="ECO:0000313" key="5">
    <source>
        <dbReference type="Proteomes" id="UP001370758"/>
    </source>
</evidence>
<evidence type="ECO:0000256" key="1">
    <source>
        <dbReference type="SAM" id="MobiDB-lite"/>
    </source>
</evidence>
<evidence type="ECO:0000259" key="3">
    <source>
        <dbReference type="PROSITE" id="PS51767"/>
    </source>
</evidence>
<dbReference type="Gene3D" id="2.40.70.10">
    <property type="entry name" value="Acid Proteases"/>
    <property type="match status" value="2"/>
</dbReference>
<feature type="domain" description="Peptidase A1" evidence="3">
    <location>
        <begin position="76"/>
        <end position="440"/>
    </location>
</feature>
<keyword evidence="2" id="KW-1133">Transmembrane helix</keyword>
<feature type="region of interest" description="Disordered" evidence="1">
    <location>
        <begin position="456"/>
        <end position="477"/>
    </location>
</feature>
<keyword evidence="5" id="KW-1185">Reference proteome</keyword>
<sequence length="505" mass="55648">MKLEYTPIVVLLLQLGLPNRSLGVANAVNTLSDDVTNVTLGDLVFNDRGRYISSNRDNNGDDDDDRHDDRRSGPGYFGEIPVHRQGFRLHIGTPAQTVWLSPSLALKDVIVRNASSCHDDDDDDDNEEYREAVSCEFYSQGLFRSQLSRSFERSNRRVEIPTLYGDDDDSSQRGDILDGIMIRETVSFPNASRELSQEGFEVGLHLDHDDNDDDDVVPPGYLGLNRDSTFLQTFFPNNKVFGISFPKTGKNWGIDLDFDGGDVSKSTGGIISTAFPENDRAYPLSTTVESMEVNGQELLSAPFDAMIDIGYLPGGTRLPRNVFERFATATGAYGYTDDNDDDDDWPLYAKYNTSIPTLPQQWNLTVRLSNGFVTKIPQQYLLRQVNHSDHSTSRSSSFPVSTSRITNVARGAASGPILGSDILLFSYLIVDYERNQWSIARSLDASRVLGDKAQEDVEVPNSGQAPPPASDRPNGAAGVAGGFGGRAVLVCMLTSFVWVVGIAWI</sequence>
<organism evidence="4 5">
    <name type="scientific">Arthrobotrys musiformis</name>
    <dbReference type="NCBI Taxonomy" id="47236"/>
    <lineage>
        <taxon>Eukaryota</taxon>
        <taxon>Fungi</taxon>
        <taxon>Dikarya</taxon>
        <taxon>Ascomycota</taxon>
        <taxon>Pezizomycotina</taxon>
        <taxon>Orbiliomycetes</taxon>
        <taxon>Orbiliales</taxon>
        <taxon>Orbiliaceae</taxon>
        <taxon>Arthrobotrys</taxon>
    </lineage>
</organism>
<gene>
    <name evidence="4" type="ORF">TWF481_002341</name>
</gene>
<dbReference type="PROSITE" id="PS51767">
    <property type="entry name" value="PEPTIDASE_A1"/>
    <property type="match status" value="1"/>
</dbReference>
<proteinExistence type="predicted"/>
<protein>
    <recommendedName>
        <fullName evidence="3">Peptidase A1 domain-containing protein</fullName>
    </recommendedName>
</protein>
<accession>A0AAV9VSV7</accession>
<keyword evidence="2" id="KW-0472">Membrane</keyword>
<feature type="transmembrane region" description="Helical" evidence="2">
    <location>
        <begin position="483"/>
        <end position="504"/>
    </location>
</feature>
<feature type="region of interest" description="Disordered" evidence="1">
    <location>
        <begin position="52"/>
        <end position="77"/>
    </location>
</feature>
<evidence type="ECO:0000256" key="2">
    <source>
        <dbReference type="SAM" id="Phobius"/>
    </source>
</evidence>
<dbReference type="AlphaFoldDB" id="A0AAV9VSV7"/>
<dbReference type="InterPro" id="IPR021109">
    <property type="entry name" value="Peptidase_aspartic_dom_sf"/>
</dbReference>
<dbReference type="EMBL" id="JAVHJL010000011">
    <property type="protein sequence ID" value="KAK6496317.1"/>
    <property type="molecule type" value="Genomic_DNA"/>
</dbReference>
<keyword evidence="2" id="KW-0812">Transmembrane</keyword>
<dbReference type="Proteomes" id="UP001370758">
    <property type="component" value="Unassembled WGS sequence"/>
</dbReference>
<reference evidence="4 5" key="1">
    <citation type="submission" date="2023-08" db="EMBL/GenBank/DDBJ databases">
        <authorList>
            <person name="Palmer J.M."/>
        </authorList>
    </citation>
    <scope>NUCLEOTIDE SEQUENCE [LARGE SCALE GENOMIC DNA]</scope>
    <source>
        <strain evidence="4 5">TWF481</strain>
    </source>
</reference>